<organism evidence="1">
    <name type="scientific">Arundo donax</name>
    <name type="common">Giant reed</name>
    <name type="synonym">Donax arundinaceus</name>
    <dbReference type="NCBI Taxonomy" id="35708"/>
    <lineage>
        <taxon>Eukaryota</taxon>
        <taxon>Viridiplantae</taxon>
        <taxon>Streptophyta</taxon>
        <taxon>Embryophyta</taxon>
        <taxon>Tracheophyta</taxon>
        <taxon>Spermatophyta</taxon>
        <taxon>Magnoliopsida</taxon>
        <taxon>Liliopsida</taxon>
        <taxon>Poales</taxon>
        <taxon>Poaceae</taxon>
        <taxon>PACMAD clade</taxon>
        <taxon>Arundinoideae</taxon>
        <taxon>Arundineae</taxon>
        <taxon>Arundo</taxon>
    </lineage>
</organism>
<sequence length="17" mass="1868">MVTIIVSLPIFDTANFS</sequence>
<dbReference type="AlphaFoldDB" id="A0A0A9CFR1"/>
<evidence type="ECO:0000313" key="1">
    <source>
        <dbReference type="EMBL" id="JAD70357.1"/>
    </source>
</evidence>
<proteinExistence type="predicted"/>
<reference evidence="1" key="2">
    <citation type="journal article" date="2015" name="Data Brief">
        <title>Shoot transcriptome of the giant reed, Arundo donax.</title>
        <authorList>
            <person name="Barrero R.A."/>
            <person name="Guerrero F.D."/>
            <person name="Moolhuijzen P."/>
            <person name="Goolsby J.A."/>
            <person name="Tidwell J."/>
            <person name="Bellgard S.E."/>
            <person name="Bellgard M.I."/>
        </authorList>
    </citation>
    <scope>NUCLEOTIDE SEQUENCE</scope>
    <source>
        <tissue evidence="1">Shoot tissue taken approximately 20 cm above the soil surface</tissue>
    </source>
</reference>
<name>A0A0A9CFR1_ARUDO</name>
<protein>
    <submittedName>
        <fullName evidence="1">Uncharacterized protein</fullName>
    </submittedName>
</protein>
<accession>A0A0A9CFR1</accession>
<dbReference type="EMBL" id="GBRH01227538">
    <property type="protein sequence ID" value="JAD70357.1"/>
    <property type="molecule type" value="Transcribed_RNA"/>
</dbReference>
<reference evidence="1" key="1">
    <citation type="submission" date="2014-09" db="EMBL/GenBank/DDBJ databases">
        <authorList>
            <person name="Magalhaes I.L.F."/>
            <person name="Oliveira U."/>
            <person name="Santos F.R."/>
            <person name="Vidigal T.H.D.A."/>
            <person name="Brescovit A.D."/>
            <person name="Santos A.J."/>
        </authorList>
    </citation>
    <scope>NUCLEOTIDE SEQUENCE</scope>
    <source>
        <tissue evidence="1">Shoot tissue taken approximately 20 cm above the soil surface</tissue>
    </source>
</reference>